<dbReference type="RefSeq" id="WP_015878173.1">
    <property type="nucleotide sequence ID" value="NZ_CP021075.1"/>
</dbReference>
<dbReference type="Proteomes" id="UP000594892">
    <property type="component" value="Chromosome 1"/>
</dbReference>
<dbReference type="Gene3D" id="2.60.40.3940">
    <property type="match status" value="1"/>
</dbReference>
<dbReference type="EMBL" id="CP099583">
    <property type="protein sequence ID" value="USS42835.1"/>
    <property type="molecule type" value="Genomic_DNA"/>
</dbReference>
<proteinExistence type="predicted"/>
<dbReference type="EMBL" id="CP065600">
    <property type="protein sequence ID" value="QPQ91121.1"/>
    <property type="molecule type" value="Genomic_DNA"/>
</dbReference>
<reference evidence="2 4" key="1">
    <citation type="submission" date="2020-12" db="EMBL/GenBank/DDBJ databases">
        <title>FDA dAtabase for Regulatory Grade micrObial Sequences (FDA-ARGOS): Supporting development and validation of Infectious Disease Dx tests.</title>
        <authorList>
            <person name="Minogue T."/>
            <person name="Wolcott M."/>
            <person name="Wasieloski L."/>
            <person name="Aguilar W."/>
            <person name="Moore D."/>
            <person name="Jaissle J."/>
            <person name="Tallon L."/>
            <person name="Sadzewicz L."/>
            <person name="Zhao X."/>
            <person name="Boylan J."/>
            <person name="Ott S."/>
            <person name="Bowen H."/>
            <person name="Vavikolanu K."/>
            <person name="Mehta A."/>
            <person name="Aluvathingal J."/>
            <person name="Nadendla S."/>
            <person name="Yan Y."/>
            <person name="Sichtig H."/>
        </authorList>
    </citation>
    <scope>NUCLEOTIDE SEQUENCE [LARGE SCALE GENOMIC DNA]</scope>
    <source>
        <strain evidence="2 4">FDAARGOS_949</strain>
    </source>
</reference>
<dbReference type="AlphaFoldDB" id="A0AAQ0BSX0"/>
<accession>A0AAQ0BSX0</accession>
<evidence type="ECO:0000313" key="4">
    <source>
        <dbReference type="Proteomes" id="UP000594892"/>
    </source>
</evidence>
<evidence type="ECO:0000259" key="1">
    <source>
        <dbReference type="Pfam" id="PF21882"/>
    </source>
</evidence>
<evidence type="ECO:0000313" key="5">
    <source>
        <dbReference type="Proteomes" id="UP001056386"/>
    </source>
</evidence>
<gene>
    <name evidence="2" type="ORF">I6H06_05215</name>
    <name evidence="3" type="ORF">NFI99_11695</name>
</gene>
<organism evidence="2 4">
    <name type="scientific">Burkholderia glumae</name>
    <name type="common">Pseudomonas glumae</name>
    <dbReference type="NCBI Taxonomy" id="337"/>
    <lineage>
        <taxon>Bacteria</taxon>
        <taxon>Pseudomonadati</taxon>
        <taxon>Pseudomonadota</taxon>
        <taxon>Betaproteobacteria</taxon>
        <taxon>Burkholderiales</taxon>
        <taxon>Burkholderiaceae</taxon>
        <taxon>Burkholderia</taxon>
    </lineage>
</organism>
<reference evidence="3" key="2">
    <citation type="submission" date="2022-06" db="EMBL/GenBank/DDBJ databases">
        <title>Draft genome sequence of Burkholderia glumae strain GR20004 isolated from rice panicle showing bacterial panicle blight.</title>
        <authorList>
            <person name="Choi S.Y."/>
            <person name="Lee Y.H."/>
        </authorList>
    </citation>
    <scope>NUCLEOTIDE SEQUENCE</scope>
    <source>
        <strain evidence="3">GR20004</strain>
    </source>
</reference>
<evidence type="ECO:0000313" key="3">
    <source>
        <dbReference type="EMBL" id="USS42835.1"/>
    </source>
</evidence>
<keyword evidence="5" id="KW-1185">Reference proteome</keyword>
<name>A0AAQ0BSX0_BURGL</name>
<dbReference type="InterPro" id="IPR054075">
    <property type="entry name" value="Gp53-like_C"/>
</dbReference>
<dbReference type="Proteomes" id="UP001056386">
    <property type="component" value="Chromosome 2"/>
</dbReference>
<protein>
    <submittedName>
        <fullName evidence="2">Phage tail protein</fullName>
    </submittedName>
</protein>
<dbReference type="Pfam" id="PF21882">
    <property type="entry name" value="Gp53-like_C"/>
    <property type="match status" value="1"/>
</dbReference>
<feature type="domain" description="Putative tail fiber protein gp53-like C-terminal" evidence="1">
    <location>
        <begin position="235"/>
        <end position="317"/>
    </location>
</feature>
<sequence>MDYTTSIDNVVHGGTGHRMHSDSIAMPTAWSGNDGNMVIWSLMEVLRLGGITGKAFNPDDPASYTRFRDALVATFAPFDSPAFRGSPQAPLAPQFDNTTRLATTSFVLRALGSFSGFAGTKADTTLTADFAGFAIQSYASASITVTLPLGATMPVGSAITFFNNGTSGSVMAIAVQGFDTITVPGNRVVVIALQPGETLKLMSRGSGEWNIVGGTAALKFSTLFSSSLAATGFQRLPTGYIEQWGSGVTDANGEINFVFPKRFPTACFNVVGNHAGVGAAMMIVVDGTMTQNGVKVRVSNDAGVTGQYWKVFYRAIGV</sequence>
<evidence type="ECO:0000313" key="2">
    <source>
        <dbReference type="EMBL" id="QPQ91121.1"/>
    </source>
</evidence>
<dbReference type="GeneID" id="45693790"/>